<dbReference type="AlphaFoldDB" id="A0AAV2SPN3"/>
<keyword evidence="2" id="KW-1185">Reference proteome</keyword>
<dbReference type="GO" id="GO:0050808">
    <property type="term" value="P:synapse organization"/>
    <property type="evidence" value="ECO:0007669"/>
    <property type="project" value="TreeGrafter"/>
</dbReference>
<name>A0AAV2SPN3_MEGNR</name>
<feature type="non-terminal residue" evidence="1">
    <location>
        <position position="117"/>
    </location>
</feature>
<dbReference type="PANTHER" id="PTHR23279:SF41">
    <property type="entry name" value="DEFECTIVE PROBOSCIS EXTENSION RESPONSE 4-RELATED"/>
    <property type="match status" value="1"/>
</dbReference>
<dbReference type="EMBL" id="CAXKWB010116899">
    <property type="protein sequence ID" value="CAL4236059.1"/>
    <property type="molecule type" value="Genomic_DNA"/>
</dbReference>
<proteinExistence type="predicted"/>
<dbReference type="InterPro" id="IPR036179">
    <property type="entry name" value="Ig-like_dom_sf"/>
</dbReference>
<reference evidence="1 2" key="1">
    <citation type="submission" date="2024-05" db="EMBL/GenBank/DDBJ databases">
        <authorList>
            <person name="Wallberg A."/>
        </authorList>
    </citation>
    <scope>NUCLEOTIDE SEQUENCE [LARGE SCALE GENOMIC DNA]</scope>
</reference>
<comment type="caution">
    <text evidence="1">The sequence shown here is derived from an EMBL/GenBank/DDBJ whole genome shotgun (WGS) entry which is preliminary data.</text>
</comment>
<organism evidence="1 2">
    <name type="scientific">Meganyctiphanes norvegica</name>
    <name type="common">Northern krill</name>
    <name type="synonym">Thysanopoda norvegica</name>
    <dbReference type="NCBI Taxonomy" id="48144"/>
    <lineage>
        <taxon>Eukaryota</taxon>
        <taxon>Metazoa</taxon>
        <taxon>Ecdysozoa</taxon>
        <taxon>Arthropoda</taxon>
        <taxon>Crustacea</taxon>
        <taxon>Multicrustacea</taxon>
        <taxon>Malacostraca</taxon>
        <taxon>Eumalacostraca</taxon>
        <taxon>Eucarida</taxon>
        <taxon>Euphausiacea</taxon>
        <taxon>Euphausiidae</taxon>
        <taxon>Meganyctiphanes</taxon>
    </lineage>
</organism>
<dbReference type="Gene3D" id="2.60.40.10">
    <property type="entry name" value="Immunoglobulins"/>
    <property type="match status" value="1"/>
</dbReference>
<dbReference type="PANTHER" id="PTHR23279">
    <property type="entry name" value="DEFECTIVE PROBOSCIS EXTENSION RESPONSE DPR -RELATED"/>
    <property type="match status" value="1"/>
</dbReference>
<dbReference type="InterPro" id="IPR013783">
    <property type="entry name" value="Ig-like_fold"/>
</dbReference>
<evidence type="ECO:0000313" key="2">
    <source>
        <dbReference type="Proteomes" id="UP001497623"/>
    </source>
</evidence>
<gene>
    <name evidence="1" type="ORF">MNOR_LOCUS40164</name>
</gene>
<dbReference type="InterPro" id="IPR037448">
    <property type="entry name" value="Zig-8"/>
</dbReference>
<dbReference type="GO" id="GO:0032589">
    <property type="term" value="C:neuron projection membrane"/>
    <property type="evidence" value="ECO:0007669"/>
    <property type="project" value="TreeGrafter"/>
</dbReference>
<protein>
    <submittedName>
        <fullName evidence="1">Uncharacterized protein</fullName>
    </submittedName>
</protein>
<dbReference type="SUPFAM" id="SSF48726">
    <property type="entry name" value="Immunoglobulin"/>
    <property type="match status" value="1"/>
</dbReference>
<accession>A0AAV2SPN3</accession>
<sequence length="117" mass="13263">MLTLIAIMDQEIIELVVYGIAEASKFQGGEESTWVVGRPQPYFSETPLNFSLIAGHTAYLPCRVHLLGDRQVTWMRGRDLHILTIGRITYTADERFQSELHIITVDECSKMNVPSPK</sequence>
<evidence type="ECO:0000313" key="1">
    <source>
        <dbReference type="EMBL" id="CAL4236059.1"/>
    </source>
</evidence>
<dbReference type="Proteomes" id="UP001497623">
    <property type="component" value="Unassembled WGS sequence"/>
</dbReference>